<name>A0A6I3JFE5_9ACTN</name>
<keyword evidence="3" id="KW-1185">Reference proteome</keyword>
<dbReference type="Gene3D" id="3.40.960.10">
    <property type="entry name" value="VSR Endonuclease"/>
    <property type="match status" value="1"/>
</dbReference>
<gene>
    <name evidence="2" type="ORF">GGQ22_17360</name>
</gene>
<dbReference type="Proteomes" id="UP000433406">
    <property type="component" value="Unassembled WGS sequence"/>
</dbReference>
<dbReference type="SUPFAM" id="SSF52980">
    <property type="entry name" value="Restriction endonuclease-like"/>
    <property type="match status" value="1"/>
</dbReference>
<dbReference type="EMBL" id="WLCI01000018">
    <property type="protein sequence ID" value="MTB96847.1"/>
    <property type="molecule type" value="Genomic_DNA"/>
</dbReference>
<sequence length="321" mass="35822">MSRLPDGPFTRDELARCGVGRGVLDRLVATGEVRKVLHHVYCRADVPDSVRLRAAAAALVLPAHVVVCDRSAAWLHGIDAFDPDEVGTVPPLEVVSYGGHDRTRREGTYAGKRALCDADISVLEGGVLVTSPARTACDLATLRGRRTALAVLDAFRRRFDLSEADLVRMLPRYARRRGVTQLRQLIPLSTDLAESMPESWTRCVILDEGLPAPTPQVEVWVDGYGLVRLDLGYRGLKVAVEYDGEEHHSSAADRAADERRRAALRADGWIVIVVRRADLAHPASERWLTELRDAIAERQRPHRRRHARGEQHPAYRRRRPA</sequence>
<accession>A0A6I3JFE5</accession>
<evidence type="ECO:0000313" key="2">
    <source>
        <dbReference type="EMBL" id="MTB96847.1"/>
    </source>
</evidence>
<feature type="region of interest" description="Disordered" evidence="1">
    <location>
        <begin position="298"/>
        <end position="321"/>
    </location>
</feature>
<evidence type="ECO:0000256" key="1">
    <source>
        <dbReference type="SAM" id="MobiDB-lite"/>
    </source>
</evidence>
<dbReference type="RefSeq" id="WP_154616625.1">
    <property type="nucleotide sequence ID" value="NZ_CP053660.1"/>
</dbReference>
<reference evidence="2 3" key="1">
    <citation type="submission" date="2019-10" db="EMBL/GenBank/DDBJ databases">
        <title>Nocardioides novel species isolated from the excrement of Marmot.</title>
        <authorList>
            <person name="Zhang G."/>
        </authorList>
    </citation>
    <scope>NUCLEOTIDE SEQUENCE [LARGE SCALE GENOMIC DNA]</scope>
    <source>
        <strain evidence="3">zg-579</strain>
    </source>
</reference>
<protein>
    <recommendedName>
        <fullName evidence="4">DUF559 domain-containing protein</fullName>
    </recommendedName>
</protein>
<dbReference type="InterPro" id="IPR011335">
    <property type="entry name" value="Restrct_endonuc-II-like"/>
</dbReference>
<proteinExistence type="predicted"/>
<evidence type="ECO:0000313" key="3">
    <source>
        <dbReference type="Proteomes" id="UP000433406"/>
    </source>
</evidence>
<dbReference type="AlphaFoldDB" id="A0A6I3JFE5"/>
<organism evidence="2 3">
    <name type="scientific">Nocardioides marmotae</name>
    <dbReference type="NCBI Taxonomy" id="2663857"/>
    <lineage>
        <taxon>Bacteria</taxon>
        <taxon>Bacillati</taxon>
        <taxon>Actinomycetota</taxon>
        <taxon>Actinomycetes</taxon>
        <taxon>Propionibacteriales</taxon>
        <taxon>Nocardioidaceae</taxon>
        <taxon>Nocardioides</taxon>
    </lineage>
</organism>
<comment type="caution">
    <text evidence="2">The sequence shown here is derived from an EMBL/GenBank/DDBJ whole genome shotgun (WGS) entry which is preliminary data.</text>
</comment>
<evidence type="ECO:0008006" key="4">
    <source>
        <dbReference type="Google" id="ProtNLM"/>
    </source>
</evidence>